<evidence type="ECO:0008006" key="3">
    <source>
        <dbReference type="Google" id="ProtNLM"/>
    </source>
</evidence>
<dbReference type="VEuPathDB" id="TrichDB:TVAG_253660"/>
<reference evidence="1" key="1">
    <citation type="submission" date="2006-10" db="EMBL/GenBank/DDBJ databases">
        <authorList>
            <person name="Amadeo P."/>
            <person name="Zhao Q."/>
            <person name="Wortman J."/>
            <person name="Fraser-Liggett C."/>
            <person name="Carlton J."/>
        </authorList>
    </citation>
    <scope>NUCLEOTIDE SEQUENCE</scope>
    <source>
        <strain evidence="1">G3</strain>
    </source>
</reference>
<dbReference type="SMR" id="A2DMN3"/>
<dbReference type="SUPFAM" id="SSF48403">
    <property type="entry name" value="Ankyrin repeat"/>
    <property type="match status" value="1"/>
</dbReference>
<dbReference type="RefSeq" id="XP_001579240.1">
    <property type="nucleotide sequence ID" value="XM_001579190.1"/>
</dbReference>
<evidence type="ECO:0000313" key="2">
    <source>
        <dbReference type="Proteomes" id="UP000001542"/>
    </source>
</evidence>
<dbReference type="EMBL" id="DS113220">
    <property type="protein sequence ID" value="EAY18254.1"/>
    <property type="molecule type" value="Genomic_DNA"/>
</dbReference>
<name>A2DMN3_TRIV3</name>
<dbReference type="AlphaFoldDB" id="A2DMN3"/>
<evidence type="ECO:0000313" key="1">
    <source>
        <dbReference type="EMBL" id="EAY18254.1"/>
    </source>
</evidence>
<dbReference type="InterPro" id="IPR036770">
    <property type="entry name" value="Ankyrin_rpt-contain_sf"/>
</dbReference>
<dbReference type="Proteomes" id="UP000001542">
    <property type="component" value="Unassembled WGS sequence"/>
</dbReference>
<keyword evidence="2" id="KW-1185">Reference proteome</keyword>
<dbReference type="KEGG" id="tva:5463759"/>
<dbReference type="InParanoid" id="A2DMN3"/>
<sequence length="349" mass="40165">MSSESRFQQRLVETIKTGKLEDFIALKVSKNEINTKLLPTENIIPVPKYSTKDTYFCPKEPTPLMLAVLCERDDIVKYILDNLEPKLEIKSNGFNAFHLSVLTKDHKCFDLLFSCQYYQEHVDEPIEIPAQTKKEFETIIIHPAVSCSNYYAVLALLSRPPEIKYPDKSRTSDEPFVYKSVDVNAVSQTGSTPLKISVHCRNTDMVCILKFFGASNTEPKESNAQDYLDMLVNKLKESNSQSKEKQLQEYEQIQKYMNEKDIYSDLNRIKIQCGFKQLDMDEEEEDYNDIPVAAAPTVNKYNENIVQSIAKSAKSHICHGNNCNREGTILYDVDGFYYCQVCYEKAKKR</sequence>
<accession>A2DMN3</accession>
<organism evidence="1 2">
    <name type="scientific">Trichomonas vaginalis (strain ATCC PRA-98 / G3)</name>
    <dbReference type="NCBI Taxonomy" id="412133"/>
    <lineage>
        <taxon>Eukaryota</taxon>
        <taxon>Metamonada</taxon>
        <taxon>Parabasalia</taxon>
        <taxon>Trichomonadida</taxon>
        <taxon>Trichomonadidae</taxon>
        <taxon>Trichomonas</taxon>
    </lineage>
</organism>
<proteinExistence type="predicted"/>
<gene>
    <name evidence="1" type="ORF">TVAG_253660</name>
</gene>
<protein>
    <recommendedName>
        <fullName evidence="3">Ankyrin repeat protein</fullName>
    </recommendedName>
</protein>
<dbReference type="OrthoDB" id="1854502at2759"/>
<reference evidence="1" key="2">
    <citation type="journal article" date="2007" name="Science">
        <title>Draft genome sequence of the sexually transmitted pathogen Trichomonas vaginalis.</title>
        <authorList>
            <person name="Carlton J.M."/>
            <person name="Hirt R.P."/>
            <person name="Silva J.C."/>
            <person name="Delcher A.L."/>
            <person name="Schatz M."/>
            <person name="Zhao Q."/>
            <person name="Wortman J.R."/>
            <person name="Bidwell S.L."/>
            <person name="Alsmark U.C.M."/>
            <person name="Besteiro S."/>
            <person name="Sicheritz-Ponten T."/>
            <person name="Noel C.J."/>
            <person name="Dacks J.B."/>
            <person name="Foster P.G."/>
            <person name="Simillion C."/>
            <person name="Van de Peer Y."/>
            <person name="Miranda-Saavedra D."/>
            <person name="Barton G.J."/>
            <person name="Westrop G.D."/>
            <person name="Mueller S."/>
            <person name="Dessi D."/>
            <person name="Fiori P.L."/>
            <person name="Ren Q."/>
            <person name="Paulsen I."/>
            <person name="Zhang H."/>
            <person name="Bastida-Corcuera F.D."/>
            <person name="Simoes-Barbosa A."/>
            <person name="Brown M.T."/>
            <person name="Hayes R.D."/>
            <person name="Mukherjee M."/>
            <person name="Okumura C.Y."/>
            <person name="Schneider R."/>
            <person name="Smith A.J."/>
            <person name="Vanacova S."/>
            <person name="Villalvazo M."/>
            <person name="Haas B.J."/>
            <person name="Pertea M."/>
            <person name="Feldblyum T.V."/>
            <person name="Utterback T.R."/>
            <person name="Shu C.L."/>
            <person name="Osoegawa K."/>
            <person name="de Jong P.J."/>
            <person name="Hrdy I."/>
            <person name="Horvathova L."/>
            <person name="Zubacova Z."/>
            <person name="Dolezal P."/>
            <person name="Malik S.B."/>
            <person name="Logsdon J.M. Jr."/>
            <person name="Henze K."/>
            <person name="Gupta A."/>
            <person name="Wang C.C."/>
            <person name="Dunne R.L."/>
            <person name="Upcroft J.A."/>
            <person name="Upcroft P."/>
            <person name="White O."/>
            <person name="Salzberg S.L."/>
            <person name="Tang P."/>
            <person name="Chiu C.-H."/>
            <person name="Lee Y.-S."/>
            <person name="Embley T.M."/>
            <person name="Coombs G.H."/>
            <person name="Mottram J.C."/>
            <person name="Tachezy J."/>
            <person name="Fraser-Liggett C.M."/>
            <person name="Johnson P.J."/>
        </authorList>
    </citation>
    <scope>NUCLEOTIDE SEQUENCE [LARGE SCALE GENOMIC DNA]</scope>
    <source>
        <strain evidence="1">G3</strain>
    </source>
</reference>
<dbReference type="Gene3D" id="1.25.40.20">
    <property type="entry name" value="Ankyrin repeat-containing domain"/>
    <property type="match status" value="1"/>
</dbReference>
<dbReference type="SMART" id="SM00248">
    <property type="entry name" value="ANK"/>
    <property type="match status" value="3"/>
</dbReference>
<dbReference type="InterPro" id="IPR002110">
    <property type="entry name" value="Ankyrin_rpt"/>
</dbReference>
<dbReference type="VEuPathDB" id="TrichDB:TVAGG3_0059880"/>